<gene>
    <name evidence="1" type="ORF">BGTH12_LOCUS3895</name>
</gene>
<name>A0A9W4GEG7_BLUGR</name>
<protein>
    <submittedName>
        <fullName evidence="1">BgTH12-05128</fullName>
    </submittedName>
</protein>
<evidence type="ECO:0000313" key="1">
    <source>
        <dbReference type="EMBL" id="CAD6502537.1"/>
    </source>
</evidence>
<proteinExistence type="predicted"/>
<comment type="caution">
    <text evidence="1">The sequence shown here is derived from an EMBL/GenBank/DDBJ whole genome shotgun (WGS) entry which is preliminary data.</text>
</comment>
<dbReference type="EMBL" id="CAJHIT010000006">
    <property type="protein sequence ID" value="CAD6502537.1"/>
    <property type="molecule type" value="Genomic_DNA"/>
</dbReference>
<dbReference type="Proteomes" id="UP000683417">
    <property type="component" value="Unassembled WGS sequence"/>
</dbReference>
<accession>A0A9W4GEG7</accession>
<dbReference type="AlphaFoldDB" id="A0A9W4GEG7"/>
<organism evidence="1 2">
    <name type="scientific">Blumeria graminis f. sp. triticale</name>
    <dbReference type="NCBI Taxonomy" id="1689686"/>
    <lineage>
        <taxon>Eukaryota</taxon>
        <taxon>Fungi</taxon>
        <taxon>Dikarya</taxon>
        <taxon>Ascomycota</taxon>
        <taxon>Pezizomycotina</taxon>
        <taxon>Leotiomycetes</taxon>
        <taxon>Erysiphales</taxon>
        <taxon>Erysiphaceae</taxon>
        <taxon>Blumeria</taxon>
    </lineage>
</organism>
<evidence type="ECO:0000313" key="2">
    <source>
        <dbReference type="Proteomes" id="UP000683417"/>
    </source>
</evidence>
<reference evidence="1" key="1">
    <citation type="submission" date="2020-10" db="EMBL/GenBank/DDBJ databases">
        <authorList>
            <person name="Muller C M."/>
        </authorList>
    </citation>
    <scope>NUCLEOTIDE SEQUENCE</scope>
    <source>
        <strain evidence="1">THUN-12</strain>
    </source>
</reference>
<sequence>MLRNKTCSSLFEISRPRKIKFLTSSMTFELTYSFNSSCQPTYRLISQLSHRSLSRRLYIFFTGCFNQKSNLFHRDHVSTVMLS</sequence>